<sequence>FSAVKQKMDLEQNATLIKYYLCLLQIRKEEFIANYQPTLWQHLTKAEQQTIALLNLEKNNKTKLDQLIILNNLVHAHKELKRQRRVSKNPSRPSRKSPKPSKNLKNLTSLEEQLKQLHFNRIK</sequence>
<comment type="caution">
    <text evidence="2">The sequence shown here is derived from an EMBL/GenBank/DDBJ whole genome shotgun (WGS) entry which is preliminary data.</text>
</comment>
<evidence type="ECO:0000313" key="2">
    <source>
        <dbReference type="EMBL" id="KNZ58185.1"/>
    </source>
</evidence>
<evidence type="ECO:0000256" key="1">
    <source>
        <dbReference type="SAM" id="MobiDB-lite"/>
    </source>
</evidence>
<organism evidence="2 3">
    <name type="scientific">Puccinia sorghi</name>
    <dbReference type="NCBI Taxonomy" id="27349"/>
    <lineage>
        <taxon>Eukaryota</taxon>
        <taxon>Fungi</taxon>
        <taxon>Dikarya</taxon>
        <taxon>Basidiomycota</taxon>
        <taxon>Pucciniomycotina</taxon>
        <taxon>Pucciniomycetes</taxon>
        <taxon>Pucciniales</taxon>
        <taxon>Pucciniaceae</taxon>
        <taxon>Puccinia</taxon>
    </lineage>
</organism>
<evidence type="ECO:0000313" key="3">
    <source>
        <dbReference type="Proteomes" id="UP000037035"/>
    </source>
</evidence>
<reference evidence="2 3" key="1">
    <citation type="submission" date="2015-08" db="EMBL/GenBank/DDBJ databases">
        <title>Next Generation Sequencing and Analysis of the Genome of Puccinia sorghi L Schw, the Causal Agent of Maize Common Rust.</title>
        <authorList>
            <person name="Rochi L."/>
            <person name="Burguener G."/>
            <person name="Darino M."/>
            <person name="Turjanski A."/>
            <person name="Kreff E."/>
            <person name="Dieguez M.J."/>
            <person name="Sacco F."/>
        </authorList>
    </citation>
    <scope>NUCLEOTIDE SEQUENCE [LARGE SCALE GENOMIC DNA]</scope>
    <source>
        <strain evidence="2 3">RO10H11247</strain>
    </source>
</reference>
<feature type="region of interest" description="Disordered" evidence="1">
    <location>
        <begin position="80"/>
        <end position="107"/>
    </location>
</feature>
<feature type="non-terminal residue" evidence="2">
    <location>
        <position position="1"/>
    </location>
</feature>
<gene>
    <name evidence="2" type="ORF">VP01_1980g1</name>
</gene>
<protein>
    <submittedName>
        <fullName evidence="2">Uncharacterized protein</fullName>
    </submittedName>
</protein>
<dbReference type="Proteomes" id="UP000037035">
    <property type="component" value="Unassembled WGS sequence"/>
</dbReference>
<name>A0A0L6VDJ1_9BASI</name>
<feature type="compositionally biased region" description="Basic residues" evidence="1">
    <location>
        <begin position="80"/>
        <end position="99"/>
    </location>
</feature>
<proteinExistence type="predicted"/>
<dbReference type="EMBL" id="LAVV01006815">
    <property type="protein sequence ID" value="KNZ58185.1"/>
    <property type="molecule type" value="Genomic_DNA"/>
</dbReference>
<dbReference type="AlphaFoldDB" id="A0A0L6VDJ1"/>
<accession>A0A0L6VDJ1</accession>
<dbReference type="VEuPathDB" id="FungiDB:VP01_1980g1"/>
<keyword evidence="3" id="KW-1185">Reference proteome</keyword>